<dbReference type="InterPro" id="IPR036928">
    <property type="entry name" value="AS_sf"/>
</dbReference>
<evidence type="ECO:0000313" key="4">
    <source>
        <dbReference type="Proteomes" id="UP000287224"/>
    </source>
</evidence>
<dbReference type="Gene3D" id="3.90.1300.10">
    <property type="entry name" value="Amidase signature (AS) domain"/>
    <property type="match status" value="1"/>
</dbReference>
<dbReference type="InterPro" id="IPR000120">
    <property type="entry name" value="Amidase"/>
</dbReference>
<dbReference type="RefSeq" id="WP_126596180.1">
    <property type="nucleotide sequence ID" value="NZ_BIFQ01000001.1"/>
</dbReference>
<dbReference type="Proteomes" id="UP000287224">
    <property type="component" value="Unassembled WGS sequence"/>
</dbReference>
<dbReference type="PANTHER" id="PTHR11895:SF7">
    <property type="entry name" value="GLUTAMYL-TRNA(GLN) AMIDOTRANSFERASE SUBUNIT A, MITOCHONDRIAL"/>
    <property type="match status" value="1"/>
</dbReference>
<evidence type="ECO:0000256" key="1">
    <source>
        <dbReference type="ARBA" id="ARBA00009199"/>
    </source>
</evidence>
<dbReference type="AlphaFoldDB" id="A0A401ZE13"/>
<dbReference type="InterPro" id="IPR023631">
    <property type="entry name" value="Amidase_dom"/>
</dbReference>
<dbReference type="SUPFAM" id="SSF75304">
    <property type="entry name" value="Amidase signature (AS) enzymes"/>
    <property type="match status" value="1"/>
</dbReference>
<name>A0A401ZE13_9CHLR</name>
<comment type="caution">
    <text evidence="3">The sequence shown here is derived from an EMBL/GenBank/DDBJ whole genome shotgun (WGS) entry which is preliminary data.</text>
</comment>
<sequence length="476" mass="51199">MPYTSIREAADEIHSGIITPTELVLETLEQIDATDGEIQAFVTVIHEQALQDADQAERELRTGLYRSPLHGIPIAIKDLIAIKGIPTTASSKVLAENIASEDAMVVEQLRKAGAIIIGTTNTFEFAYGPYAPPTRNPWDHTRTTGGSSGGSAAAVASGMTLGAIGTDTGGSIRIPAACCGITGLKPTYGRVSCHGVIPLSWSLDHVGPLARSAEDCAIIFDAIAKYDPRDPNSVSGPPSRPASTLIEGAEGRGPLSLQGLRLGVPQDAFVDPLDPEVRLAWKAACRVLEEEGVELINVELPRPTMDLYRTIQKPEATLAHIQKGWYPAHGELYTDLVRTRLQEGGRITAVDYLSAQHERRIFASSLRSLMQRVDALVLPTVPTPAIPLDQAGKTVEIEGQTEDAAAAYLRITMPFNLTGLPTVAFPAGFNAMGLPIGLQVAGRPFEEATVLRIVHAYQQMTDWHQRPLSTRTDQNA</sequence>
<comment type="similarity">
    <text evidence="1">Belongs to the amidase family.</text>
</comment>
<dbReference type="EMBL" id="BIFQ01000001">
    <property type="protein sequence ID" value="GCE05102.1"/>
    <property type="molecule type" value="Genomic_DNA"/>
</dbReference>
<dbReference type="PANTHER" id="PTHR11895">
    <property type="entry name" value="TRANSAMIDASE"/>
    <property type="match status" value="1"/>
</dbReference>
<evidence type="ECO:0000313" key="3">
    <source>
        <dbReference type="EMBL" id="GCE05102.1"/>
    </source>
</evidence>
<accession>A0A401ZE13</accession>
<reference evidence="4" key="1">
    <citation type="submission" date="2018-12" db="EMBL/GenBank/DDBJ databases">
        <title>Tengunoibacter tsumagoiensis gen. nov., sp. nov., Dictyobacter kobayashii sp. nov., D. alpinus sp. nov., and D. joshuensis sp. nov. and description of Dictyobacteraceae fam. nov. within the order Ktedonobacterales isolated from Tengu-no-mugimeshi.</title>
        <authorList>
            <person name="Wang C.M."/>
            <person name="Zheng Y."/>
            <person name="Sakai Y."/>
            <person name="Toyoda A."/>
            <person name="Minakuchi Y."/>
            <person name="Abe K."/>
            <person name="Yokota A."/>
            <person name="Yabe S."/>
        </authorList>
    </citation>
    <scope>NUCLEOTIDE SEQUENCE [LARGE SCALE GENOMIC DNA]</scope>
    <source>
        <strain evidence="4">S-27</strain>
    </source>
</reference>
<dbReference type="InterPro" id="IPR020556">
    <property type="entry name" value="Amidase_CS"/>
</dbReference>
<dbReference type="GO" id="GO:0003824">
    <property type="term" value="F:catalytic activity"/>
    <property type="evidence" value="ECO:0007669"/>
    <property type="project" value="InterPro"/>
</dbReference>
<keyword evidence="4" id="KW-1185">Reference proteome</keyword>
<feature type="domain" description="Amidase" evidence="2">
    <location>
        <begin position="22"/>
        <end position="451"/>
    </location>
</feature>
<dbReference type="Pfam" id="PF01425">
    <property type="entry name" value="Amidase"/>
    <property type="match status" value="1"/>
</dbReference>
<gene>
    <name evidence="3" type="ORF">KDAU_24310</name>
</gene>
<dbReference type="PROSITE" id="PS00571">
    <property type="entry name" value="AMIDASES"/>
    <property type="match status" value="1"/>
</dbReference>
<evidence type="ECO:0000259" key="2">
    <source>
        <dbReference type="Pfam" id="PF01425"/>
    </source>
</evidence>
<dbReference type="OrthoDB" id="9811471at2"/>
<organism evidence="3 4">
    <name type="scientific">Dictyobacter aurantiacus</name>
    <dbReference type="NCBI Taxonomy" id="1936993"/>
    <lineage>
        <taxon>Bacteria</taxon>
        <taxon>Bacillati</taxon>
        <taxon>Chloroflexota</taxon>
        <taxon>Ktedonobacteria</taxon>
        <taxon>Ktedonobacterales</taxon>
        <taxon>Dictyobacteraceae</taxon>
        <taxon>Dictyobacter</taxon>
    </lineage>
</organism>
<protein>
    <submittedName>
        <fullName evidence="3">Amidase</fullName>
    </submittedName>
</protein>
<proteinExistence type="inferred from homology"/>